<dbReference type="EMBL" id="LAZR01028053">
    <property type="protein sequence ID" value="KKL63768.1"/>
    <property type="molecule type" value="Genomic_DNA"/>
</dbReference>
<gene>
    <name evidence="1" type="ORF">LCGC14_2171810</name>
</gene>
<organism evidence="1">
    <name type="scientific">marine sediment metagenome</name>
    <dbReference type="NCBI Taxonomy" id="412755"/>
    <lineage>
        <taxon>unclassified sequences</taxon>
        <taxon>metagenomes</taxon>
        <taxon>ecological metagenomes</taxon>
    </lineage>
</organism>
<accession>A0A0F9DPR7</accession>
<comment type="caution">
    <text evidence="1">The sequence shown here is derived from an EMBL/GenBank/DDBJ whole genome shotgun (WGS) entry which is preliminary data.</text>
</comment>
<feature type="non-terminal residue" evidence="1">
    <location>
        <position position="1"/>
    </location>
</feature>
<sequence length="91" mass="10697">ILFRLENLVKETDHDKRITNTETNANKISHKIFGLFKYKKQSSTFTLSENEKGFLVFTKYSTIVLIQMYDFVDRSTRITEMRDSIVQTLGL</sequence>
<dbReference type="AlphaFoldDB" id="A0A0F9DPR7"/>
<proteinExistence type="predicted"/>
<name>A0A0F9DPR7_9ZZZZ</name>
<evidence type="ECO:0000313" key="1">
    <source>
        <dbReference type="EMBL" id="KKL63768.1"/>
    </source>
</evidence>
<protein>
    <submittedName>
        <fullName evidence="1">Uncharacterized protein</fullName>
    </submittedName>
</protein>
<reference evidence="1" key="1">
    <citation type="journal article" date="2015" name="Nature">
        <title>Complex archaea that bridge the gap between prokaryotes and eukaryotes.</title>
        <authorList>
            <person name="Spang A."/>
            <person name="Saw J.H."/>
            <person name="Jorgensen S.L."/>
            <person name="Zaremba-Niedzwiedzka K."/>
            <person name="Martijn J."/>
            <person name="Lind A.E."/>
            <person name="van Eijk R."/>
            <person name="Schleper C."/>
            <person name="Guy L."/>
            <person name="Ettema T.J."/>
        </authorList>
    </citation>
    <scope>NUCLEOTIDE SEQUENCE</scope>
</reference>